<comment type="cofactor">
    <cofactor evidence="1 3">
        <name>heme</name>
        <dbReference type="ChEBI" id="CHEBI:30413"/>
    </cofactor>
</comment>
<dbReference type="PRINTS" id="PR00463">
    <property type="entry name" value="EP450I"/>
</dbReference>
<accession>A0A0G4G0H9</accession>
<dbReference type="SUPFAM" id="SSF48264">
    <property type="entry name" value="Cytochrome P450"/>
    <property type="match status" value="1"/>
</dbReference>
<dbReference type="AlphaFoldDB" id="A0A0G4G0H9"/>
<dbReference type="PhylomeDB" id="A0A0G4G0H9"/>
<dbReference type="PRINTS" id="PR00385">
    <property type="entry name" value="P450"/>
</dbReference>
<dbReference type="PANTHER" id="PTHR24305">
    <property type="entry name" value="CYTOCHROME P450"/>
    <property type="match status" value="1"/>
</dbReference>
<dbReference type="InterPro" id="IPR001128">
    <property type="entry name" value="Cyt_P450"/>
</dbReference>
<comment type="similarity">
    <text evidence="2 4">Belongs to the cytochrome P450 family.</text>
</comment>
<dbReference type="InterPro" id="IPR050121">
    <property type="entry name" value="Cytochrome_P450_monoxygenase"/>
</dbReference>
<keyword evidence="4" id="KW-0503">Monooxygenase</keyword>
<dbReference type="GO" id="GO:0004497">
    <property type="term" value="F:monooxygenase activity"/>
    <property type="evidence" value="ECO:0007669"/>
    <property type="project" value="UniProtKB-KW"/>
</dbReference>
<evidence type="ECO:0000256" key="5">
    <source>
        <dbReference type="SAM" id="MobiDB-lite"/>
    </source>
</evidence>
<dbReference type="VEuPathDB" id="CryptoDB:Cvel_19637"/>
<dbReference type="GO" id="GO:0020037">
    <property type="term" value="F:heme binding"/>
    <property type="evidence" value="ECO:0007669"/>
    <property type="project" value="InterPro"/>
</dbReference>
<dbReference type="GO" id="GO:0016705">
    <property type="term" value="F:oxidoreductase activity, acting on paired donors, with incorporation or reduction of molecular oxygen"/>
    <property type="evidence" value="ECO:0007669"/>
    <property type="project" value="InterPro"/>
</dbReference>
<gene>
    <name evidence="6" type="ORF">Cvel_19637</name>
</gene>
<dbReference type="InterPro" id="IPR002401">
    <property type="entry name" value="Cyt_P450_E_grp-I"/>
</dbReference>
<keyword evidence="3 4" id="KW-0349">Heme</keyword>
<proteinExistence type="inferred from homology"/>
<feature type="region of interest" description="Disordered" evidence="5">
    <location>
        <begin position="468"/>
        <end position="488"/>
    </location>
</feature>
<dbReference type="InterPro" id="IPR036396">
    <property type="entry name" value="Cyt_P450_sf"/>
</dbReference>
<protein>
    <recommendedName>
        <fullName evidence="7">Cytochrome P450</fullName>
    </recommendedName>
</protein>
<dbReference type="GO" id="GO:0005506">
    <property type="term" value="F:iron ion binding"/>
    <property type="evidence" value="ECO:0007669"/>
    <property type="project" value="InterPro"/>
</dbReference>
<dbReference type="Pfam" id="PF00067">
    <property type="entry name" value="p450"/>
    <property type="match status" value="1"/>
</dbReference>
<keyword evidence="3 4" id="KW-0408">Iron</keyword>
<dbReference type="PANTHER" id="PTHR24305:SF166">
    <property type="entry name" value="CYTOCHROME P450 12A4, MITOCHONDRIAL-RELATED"/>
    <property type="match status" value="1"/>
</dbReference>
<evidence type="ECO:0008006" key="7">
    <source>
        <dbReference type="Google" id="ProtNLM"/>
    </source>
</evidence>
<sequence>MMELKLPVWLDDTWVRNAALAAAAAGTLSVLWRLSSSRRPLILADGKECVKDVADFPGPPLSGDNSLMSWKDELLSGDGKACTFPLRWYEQFGGGKYVKFLSAAWPWWLKPFISVPPLVFCYDCKIARTLLVDGQQNYLPGHFFKRSDMAANATETGFGRGSVISLRGPEWSAKRRILTPHFQLKVLYDSALPYIQRCAEKIRAECEAAAKTETGLLRIDPVFTSATMNVIMYLLFEEDVEYDTVTIQNGLNGILRYLAWTHSTPFVQRTLGWWQAQRRLGAARDTVNSVLADRVRATMTAARQGPAEAIRGRGIVGLLAASGKYTEDEIMAECRLLLTAGYDTTAHTLSFTVGMLAHDQATQEEARREARELMPKGPTKASLQSLEAGLINASFQEALRLFPVAPNVSGEVVHDLSVDGVRIRKGTLVQFPTFTINRTNPSIASPEDFRPSRWLTKLGSEAGAKLKEREEMGENEKEDISRAAAREEEPEKEDISFTLLSFSVGAHQCLGRQLAYLEARAFLGTILKDFELSPPPPEFWPEGSAGRRDTGLAGSEKVPIPSRVQWKEATLLRPLEGMPLIVRRKAN</sequence>
<evidence type="ECO:0000256" key="4">
    <source>
        <dbReference type="RuleBase" id="RU000461"/>
    </source>
</evidence>
<dbReference type="CDD" id="cd00302">
    <property type="entry name" value="cytochrome_P450"/>
    <property type="match status" value="1"/>
</dbReference>
<name>A0A0G4G0H9_9ALVE</name>
<dbReference type="InterPro" id="IPR017972">
    <property type="entry name" value="Cyt_P450_CS"/>
</dbReference>
<feature type="binding site" description="axial binding residue" evidence="3">
    <location>
        <position position="509"/>
    </location>
    <ligand>
        <name>heme</name>
        <dbReference type="ChEBI" id="CHEBI:30413"/>
    </ligand>
    <ligandPart>
        <name>Fe</name>
        <dbReference type="ChEBI" id="CHEBI:18248"/>
    </ligandPart>
</feature>
<reference evidence="6" key="1">
    <citation type="submission" date="2014-11" db="EMBL/GenBank/DDBJ databases">
        <authorList>
            <person name="Otto D Thomas"/>
            <person name="Naeem Raeece"/>
        </authorList>
    </citation>
    <scope>NUCLEOTIDE SEQUENCE</scope>
</reference>
<keyword evidence="4" id="KW-0560">Oxidoreductase</keyword>
<dbReference type="Gene3D" id="1.10.630.10">
    <property type="entry name" value="Cytochrome P450"/>
    <property type="match status" value="1"/>
</dbReference>
<evidence type="ECO:0000313" key="6">
    <source>
        <dbReference type="EMBL" id="CEM21439.1"/>
    </source>
</evidence>
<evidence type="ECO:0000256" key="1">
    <source>
        <dbReference type="ARBA" id="ARBA00001971"/>
    </source>
</evidence>
<dbReference type="PROSITE" id="PS00086">
    <property type="entry name" value="CYTOCHROME_P450"/>
    <property type="match status" value="1"/>
</dbReference>
<organism evidence="6">
    <name type="scientific">Chromera velia CCMP2878</name>
    <dbReference type="NCBI Taxonomy" id="1169474"/>
    <lineage>
        <taxon>Eukaryota</taxon>
        <taxon>Sar</taxon>
        <taxon>Alveolata</taxon>
        <taxon>Colpodellida</taxon>
        <taxon>Chromeraceae</taxon>
        <taxon>Chromera</taxon>
    </lineage>
</organism>
<evidence type="ECO:0000256" key="3">
    <source>
        <dbReference type="PIRSR" id="PIRSR602401-1"/>
    </source>
</evidence>
<dbReference type="EMBL" id="CDMZ01000785">
    <property type="protein sequence ID" value="CEM21439.1"/>
    <property type="molecule type" value="Genomic_DNA"/>
</dbReference>
<evidence type="ECO:0000256" key="2">
    <source>
        <dbReference type="ARBA" id="ARBA00010617"/>
    </source>
</evidence>
<keyword evidence="3 4" id="KW-0479">Metal-binding</keyword>